<dbReference type="eggNOG" id="ENOG502S0I8">
    <property type="taxonomic scope" value="Eukaryota"/>
</dbReference>
<organism evidence="10 11">
    <name type="scientific">Theileria parva</name>
    <name type="common">East coast fever infection agent</name>
    <dbReference type="NCBI Taxonomy" id="5875"/>
    <lineage>
        <taxon>Eukaryota</taxon>
        <taxon>Sar</taxon>
        <taxon>Alveolata</taxon>
        <taxon>Apicomplexa</taxon>
        <taxon>Aconoidasida</taxon>
        <taxon>Piroplasmida</taxon>
        <taxon>Theileriidae</taxon>
        <taxon>Theileria</taxon>
    </lineage>
</organism>
<dbReference type="InterPro" id="IPR009038">
    <property type="entry name" value="GOLD_dom"/>
</dbReference>
<accession>Q4N8Y8</accession>
<protein>
    <recommendedName>
        <fullName evidence="9">GOLD domain-containing protein</fullName>
    </recommendedName>
</protein>
<dbReference type="Proteomes" id="UP000001949">
    <property type="component" value="Unassembled WGS sequence"/>
</dbReference>
<evidence type="ECO:0000313" key="11">
    <source>
        <dbReference type="Proteomes" id="UP000001949"/>
    </source>
</evidence>
<dbReference type="GO" id="GO:0016020">
    <property type="term" value="C:membrane"/>
    <property type="evidence" value="ECO:0007669"/>
    <property type="project" value="UniProtKB-SubCell"/>
</dbReference>
<comment type="similarity">
    <text evidence="2">Belongs to the EMP24/GP25L family.</text>
</comment>
<keyword evidence="3 7" id="KW-0812">Transmembrane</keyword>
<dbReference type="OMA" id="FRYFWTH"/>
<evidence type="ECO:0000313" key="10">
    <source>
        <dbReference type="EMBL" id="EAN33570.1"/>
    </source>
</evidence>
<evidence type="ECO:0000256" key="2">
    <source>
        <dbReference type="ARBA" id="ARBA00007104"/>
    </source>
</evidence>
<evidence type="ECO:0000256" key="5">
    <source>
        <dbReference type="ARBA" id="ARBA00022989"/>
    </source>
</evidence>
<keyword evidence="6 7" id="KW-0472">Membrane</keyword>
<dbReference type="GeneID" id="3502531"/>
<gene>
    <name evidence="10" type="ordered locus">TP01_0326</name>
</gene>
<sequence length="253" mass="29619">MIRLKSILIFLASWCFFHKIVSFGVKFTSCNYEEDYEQDFDMTPPDSLERDEDFHDDIPYYNEWNEKMTDFHPKSLLSVIVPPKSSETFYETVFKQPTTIKGMFFTTSKDDYLSVQVVVKSPVNQVLYTNDSPEGLFSVDANMVGDYEISLTNTHWMTPVSVTFATGTDDHSILKTEHVENTFNRVKKLEEHIDNIYSQFRYFWTHNNRQMNATKKAQGRLLLYALLQFTVILLCSLVSIWYVKKSVSNKRIL</sequence>
<dbReference type="Pfam" id="PF01105">
    <property type="entry name" value="EMP24_GP25L"/>
    <property type="match status" value="1"/>
</dbReference>
<comment type="caution">
    <text evidence="10">The sequence shown here is derived from an EMBL/GenBank/DDBJ whole genome shotgun (WGS) entry which is preliminary data.</text>
</comment>
<dbReference type="RefSeq" id="XP_765853.1">
    <property type="nucleotide sequence ID" value="XM_760760.1"/>
</dbReference>
<dbReference type="SMART" id="SM01190">
    <property type="entry name" value="EMP24_GP25L"/>
    <property type="match status" value="1"/>
</dbReference>
<name>Q4N8Y8_THEPA</name>
<keyword evidence="11" id="KW-1185">Reference proteome</keyword>
<feature type="transmembrane region" description="Helical" evidence="7">
    <location>
        <begin position="221"/>
        <end position="243"/>
    </location>
</feature>
<dbReference type="AlphaFoldDB" id="Q4N8Y8"/>
<feature type="domain" description="GOLD" evidence="9">
    <location>
        <begin position="76"/>
        <end position="248"/>
    </location>
</feature>
<dbReference type="KEGG" id="tpv:TP01_0326"/>
<evidence type="ECO:0000259" key="9">
    <source>
        <dbReference type="SMART" id="SM01190"/>
    </source>
</evidence>
<feature type="signal peptide" evidence="8">
    <location>
        <begin position="1"/>
        <end position="22"/>
    </location>
</feature>
<reference evidence="10 11" key="1">
    <citation type="journal article" date="2005" name="Science">
        <title>Genome sequence of Theileria parva, a bovine pathogen that transforms lymphocytes.</title>
        <authorList>
            <person name="Gardner M.J."/>
            <person name="Bishop R."/>
            <person name="Shah T."/>
            <person name="de Villiers E.P."/>
            <person name="Carlton J.M."/>
            <person name="Hall N."/>
            <person name="Ren Q."/>
            <person name="Paulsen I.T."/>
            <person name="Pain A."/>
            <person name="Berriman M."/>
            <person name="Wilson R.J.M."/>
            <person name="Sato S."/>
            <person name="Ralph S.A."/>
            <person name="Mann D.J."/>
            <person name="Xiong Z."/>
            <person name="Shallom S.J."/>
            <person name="Weidman J."/>
            <person name="Jiang L."/>
            <person name="Lynn J."/>
            <person name="Weaver B."/>
            <person name="Shoaibi A."/>
            <person name="Domingo A.R."/>
            <person name="Wasawo D."/>
            <person name="Crabtree J."/>
            <person name="Wortman J.R."/>
            <person name="Haas B."/>
            <person name="Angiuoli S.V."/>
            <person name="Creasy T.H."/>
            <person name="Lu C."/>
            <person name="Suh B."/>
            <person name="Silva J.C."/>
            <person name="Utterback T.R."/>
            <person name="Feldblyum T.V."/>
            <person name="Pertea M."/>
            <person name="Allen J."/>
            <person name="Nierman W.C."/>
            <person name="Taracha E.L.N."/>
            <person name="Salzberg S.L."/>
            <person name="White O.R."/>
            <person name="Fitzhugh H.A."/>
            <person name="Morzaria S."/>
            <person name="Venter J.C."/>
            <person name="Fraser C.M."/>
            <person name="Nene V."/>
        </authorList>
    </citation>
    <scope>NUCLEOTIDE SEQUENCE [LARGE SCALE GENOMIC DNA]</scope>
    <source>
        <strain evidence="10 11">Muguga</strain>
    </source>
</reference>
<proteinExistence type="inferred from homology"/>
<dbReference type="InParanoid" id="Q4N8Y8"/>
<dbReference type="PANTHER" id="PTHR22811">
    <property type="entry name" value="TRANSMEMBRANE EMP24 DOMAIN-CONTAINING PROTEIN"/>
    <property type="match status" value="1"/>
</dbReference>
<evidence type="ECO:0000256" key="4">
    <source>
        <dbReference type="ARBA" id="ARBA00022729"/>
    </source>
</evidence>
<dbReference type="STRING" id="5875.Q4N8Y8"/>
<keyword evidence="5 7" id="KW-1133">Transmembrane helix</keyword>
<dbReference type="VEuPathDB" id="PiroplasmaDB:TpMuguga_01g00326"/>
<evidence type="ECO:0000256" key="3">
    <source>
        <dbReference type="ARBA" id="ARBA00022692"/>
    </source>
</evidence>
<evidence type="ECO:0000256" key="8">
    <source>
        <dbReference type="SAM" id="SignalP"/>
    </source>
</evidence>
<dbReference type="EMBL" id="AAGK01000001">
    <property type="protein sequence ID" value="EAN33570.1"/>
    <property type="molecule type" value="Genomic_DNA"/>
</dbReference>
<evidence type="ECO:0000256" key="7">
    <source>
        <dbReference type="SAM" id="Phobius"/>
    </source>
</evidence>
<evidence type="ECO:0000256" key="6">
    <source>
        <dbReference type="ARBA" id="ARBA00023136"/>
    </source>
</evidence>
<evidence type="ECO:0000256" key="1">
    <source>
        <dbReference type="ARBA" id="ARBA00004479"/>
    </source>
</evidence>
<dbReference type="InterPro" id="IPR015720">
    <property type="entry name" value="Emp24-like"/>
</dbReference>
<feature type="chain" id="PRO_5004241764" description="GOLD domain-containing protein" evidence="8">
    <location>
        <begin position="23"/>
        <end position="253"/>
    </location>
</feature>
<comment type="subcellular location">
    <subcellularLocation>
        <location evidence="1">Membrane</location>
        <topology evidence="1">Single-pass type I membrane protein</topology>
    </subcellularLocation>
</comment>
<keyword evidence="4 8" id="KW-0732">Signal</keyword>